<dbReference type="SUPFAM" id="SSF140657">
    <property type="entry name" value="Hyaluronidase post-catalytic domain-like"/>
    <property type="match status" value="1"/>
</dbReference>
<evidence type="ECO:0000256" key="1">
    <source>
        <dbReference type="ARBA" id="ARBA00022801"/>
    </source>
</evidence>
<evidence type="ECO:0000256" key="4">
    <source>
        <dbReference type="SAM" id="SignalP"/>
    </source>
</evidence>
<feature type="signal peptide" evidence="4">
    <location>
        <begin position="1"/>
        <end position="24"/>
    </location>
</feature>
<keyword evidence="7" id="KW-1185">Reference proteome</keyword>
<feature type="chain" id="PRO_5032886969" evidence="4">
    <location>
        <begin position="25"/>
        <end position="829"/>
    </location>
</feature>
<dbReference type="SUPFAM" id="SSF51445">
    <property type="entry name" value="(Trans)glycosidases"/>
    <property type="match status" value="1"/>
</dbReference>
<proteinExistence type="inferred from homology"/>
<evidence type="ECO:0000259" key="5">
    <source>
        <dbReference type="PROSITE" id="PS52009"/>
    </source>
</evidence>
<dbReference type="GO" id="GO:0005975">
    <property type="term" value="P:carbohydrate metabolic process"/>
    <property type="evidence" value="ECO:0007669"/>
    <property type="project" value="UniProtKB-ARBA"/>
</dbReference>
<sequence length="829" mass="92002">MKAITHTSLLLSLATSTLCLPAHAGNPETDVWPKPQKSEVQAPVGMAAEQLAPQAVKPFPALVEAFNTRKLKPSGTTPITTIGGEAAKTQLKAAHIKPIAGAYLLTISPKKITITAADQAGIFYATQTLAQMITADGKLPSCRIADWPDMPFRGSIEGFYGKPWEHERRLSQIRFYGKYKMNAYIYGPKDDPYSGFNSNLWREPYPAEQAKQISELVKTSRENHVNFIWALHPGSSIRWDDKNGDGTPDDIITAQKKLEAMYQLGVRSFAVFFDDIGGEGAKAEMQAKMLNQINRDFIKKKKDVTPLLMCPTDYAGAHGSDYKKSLGAALDKDIDIMWTGPRICADIPADSVESVSEHWQRKPFIWWNWPVNDYCRYNLLLGRTYGLDKGNKGQLSGFASNPMDKPEASKIALFSIANWAWNIDAFDSQASWKASFPRLYGDLAKPMFVFSQHNSDQGPSVHGYRREESVTIKPTVDKALEQYRSSKQLGKTEAQTLSKEFASITEAAQTIIRNMPTSDPALWHEIEFWVKSFEELGKAGTAAVTLASGNGGNGPSHMALFSTIATAKARQQAFSDAQKQRHFEETFPSDKKWSKGCKVATLVLSPLVDELFTSEWAKAYKLLGGKASSGSSIYRAFSNVDSLNKIQAERDGKYVSLQRILEVVKLAPKKHIGLALPEGVHANYIHIVLNDAKAAETCIIEVSKDGKKWTTFNARKSNGELQNPVNPNEQIRYFRMLNPSSTTLEFRIEKFKFDVPADAKSNSISAATDGDPTSYYTINKAETFTGPAKAKQAYILTDAPETAIKRNGNQVTITPPKEGKLHLFEILWR</sequence>
<name>A0A851GCH8_9BACT</name>
<evidence type="ECO:0000313" key="7">
    <source>
        <dbReference type="Proteomes" id="UP000557872"/>
    </source>
</evidence>
<dbReference type="PANTHER" id="PTHR13170">
    <property type="entry name" value="O-GLCNACASE"/>
    <property type="match status" value="1"/>
</dbReference>
<dbReference type="GO" id="GO:0015929">
    <property type="term" value="F:hexosaminidase activity"/>
    <property type="evidence" value="ECO:0007669"/>
    <property type="project" value="UniProtKB-ARBA"/>
</dbReference>
<keyword evidence="1 3" id="KW-0378">Hydrolase</keyword>
<reference evidence="6 7" key="1">
    <citation type="submission" date="2020-07" db="EMBL/GenBank/DDBJ databases">
        <title>Roseicoccus Jingziensis gen. nov., sp. nov., isolated from coastal seawater.</title>
        <authorList>
            <person name="Feng X."/>
        </authorList>
    </citation>
    <scope>NUCLEOTIDE SEQUENCE [LARGE SCALE GENOMIC DNA]</scope>
    <source>
        <strain evidence="6 7">N1E253</strain>
    </source>
</reference>
<dbReference type="Gene3D" id="3.30.379.10">
    <property type="entry name" value="Chitobiase/beta-hexosaminidase domain 2-like"/>
    <property type="match status" value="1"/>
</dbReference>
<dbReference type="Gene3D" id="3.20.20.80">
    <property type="entry name" value="Glycosidases"/>
    <property type="match status" value="1"/>
</dbReference>
<dbReference type="Gene3D" id="2.60.40.1180">
    <property type="entry name" value="Golgi alpha-mannosidase II"/>
    <property type="match status" value="1"/>
</dbReference>
<dbReference type="InterPro" id="IPR017853">
    <property type="entry name" value="GH"/>
</dbReference>
<evidence type="ECO:0000256" key="3">
    <source>
        <dbReference type="PROSITE-ProRule" id="PRU01353"/>
    </source>
</evidence>
<gene>
    <name evidence="6" type="ORF">HW115_07430</name>
</gene>
<dbReference type="InterPro" id="IPR011496">
    <property type="entry name" value="O-GlcNAcase_cat"/>
</dbReference>
<comment type="caution">
    <text evidence="6">The sequence shown here is derived from an EMBL/GenBank/DDBJ whole genome shotgun (WGS) entry which is preliminary data.</text>
</comment>
<dbReference type="EMBL" id="JACBAZ010000002">
    <property type="protein sequence ID" value="NWK55438.1"/>
    <property type="molecule type" value="Genomic_DNA"/>
</dbReference>
<accession>A0A851GCH8</accession>
<dbReference type="InterPro" id="IPR029018">
    <property type="entry name" value="Hex-like_dom2"/>
</dbReference>
<dbReference type="Pfam" id="PF02838">
    <property type="entry name" value="Glyco_hydro_20b"/>
    <property type="match status" value="1"/>
</dbReference>
<keyword evidence="4" id="KW-0732">Signal</keyword>
<dbReference type="Gene3D" id="1.20.58.460">
    <property type="entry name" value="Hyaluronidase post-catalytic domain-like"/>
    <property type="match status" value="1"/>
</dbReference>
<dbReference type="InterPro" id="IPR015882">
    <property type="entry name" value="HEX_bac_N"/>
</dbReference>
<evidence type="ECO:0000256" key="2">
    <source>
        <dbReference type="ARBA" id="ARBA00023295"/>
    </source>
</evidence>
<dbReference type="Pfam" id="PF07555">
    <property type="entry name" value="NAGidase"/>
    <property type="match status" value="1"/>
</dbReference>
<organism evidence="6 7">
    <name type="scientific">Oceaniferula marina</name>
    <dbReference type="NCBI Taxonomy" id="2748318"/>
    <lineage>
        <taxon>Bacteria</taxon>
        <taxon>Pseudomonadati</taxon>
        <taxon>Verrucomicrobiota</taxon>
        <taxon>Verrucomicrobiia</taxon>
        <taxon>Verrucomicrobiales</taxon>
        <taxon>Verrucomicrobiaceae</taxon>
        <taxon>Oceaniferula</taxon>
    </lineage>
</organism>
<dbReference type="InterPro" id="IPR013780">
    <property type="entry name" value="Glyco_hydro_b"/>
</dbReference>
<dbReference type="InterPro" id="IPR049478">
    <property type="entry name" value="BT_4395-like_hel"/>
</dbReference>
<evidence type="ECO:0000313" key="6">
    <source>
        <dbReference type="EMBL" id="NWK55438.1"/>
    </source>
</evidence>
<dbReference type="SUPFAM" id="SSF55545">
    <property type="entry name" value="beta-N-acetylhexosaminidase-like domain"/>
    <property type="match status" value="1"/>
</dbReference>
<feature type="active site" description="Proton donor" evidence="3">
    <location>
        <position position="275"/>
    </location>
</feature>
<dbReference type="InterPro" id="IPR051822">
    <property type="entry name" value="Glycosyl_Hydrolase_84"/>
</dbReference>
<protein>
    <submittedName>
        <fullName evidence="6">Beta-N-acetylglucosaminidase domain-containing protein</fullName>
    </submittedName>
</protein>
<dbReference type="GO" id="GO:1901135">
    <property type="term" value="P:carbohydrate derivative metabolic process"/>
    <property type="evidence" value="ECO:0007669"/>
    <property type="project" value="UniProtKB-ARBA"/>
</dbReference>
<dbReference type="RefSeq" id="WP_178931953.1">
    <property type="nucleotide sequence ID" value="NZ_JACBAZ010000002.1"/>
</dbReference>
<comment type="similarity">
    <text evidence="3">Belongs to the glycosyl hydrolase 84 family.</text>
</comment>
<dbReference type="PANTHER" id="PTHR13170:SF16">
    <property type="entry name" value="PROTEIN O-GLCNACASE"/>
    <property type="match status" value="1"/>
</dbReference>
<dbReference type="Pfam" id="PF21809">
    <property type="entry name" value="Glyco_hydro_84_hel"/>
    <property type="match status" value="1"/>
</dbReference>
<dbReference type="PROSITE" id="PS52009">
    <property type="entry name" value="GH84"/>
    <property type="match status" value="1"/>
</dbReference>
<dbReference type="AlphaFoldDB" id="A0A851GCH8"/>
<feature type="domain" description="GH84" evidence="5">
    <location>
        <begin position="151"/>
        <end position="424"/>
    </location>
</feature>
<keyword evidence="2 3" id="KW-0326">Glycosidase</keyword>
<dbReference type="Proteomes" id="UP000557872">
    <property type="component" value="Unassembled WGS sequence"/>
</dbReference>